<sequence length="163" mass="19303">MNISMIAAMGKNRVIAVNNQIPWNLMNDLLWFQQHTINKPVIMGRITYESLKKPLYNRMNIVISKTTHTENSHVIWVNSVEEALSVSDKSSEIMIIGGEKIYKIFLPYANKLYLTHVDINIYGELKFPNYHYYNWNIIFKKKYKMNINNSHNYQFEILKKVDN</sequence>
<dbReference type="GO" id="GO:0070401">
    <property type="term" value="F:NADP+ binding"/>
    <property type="evidence" value="ECO:0007669"/>
    <property type="project" value="UniProtKB-ARBA"/>
</dbReference>
<evidence type="ECO:0000256" key="1">
    <source>
        <dbReference type="ARBA" id="ARBA00004903"/>
    </source>
</evidence>
<evidence type="ECO:0000313" key="10">
    <source>
        <dbReference type="EMBL" id="BET44789.1"/>
    </source>
</evidence>
<dbReference type="FunFam" id="3.40.430.10:FF:000001">
    <property type="entry name" value="Dihydrofolate reductase"/>
    <property type="match status" value="1"/>
</dbReference>
<reference evidence="10" key="1">
    <citation type="journal article" date="2023" name="Front. Microbiol.">
        <title>Genome analysis of Candidatus Aschnera chinzeii, the bacterial endosymbiont of the blood-sucking bat fly Penicillidia jenynsii (Insecta: Diptera: Nycteribiidae).</title>
        <authorList>
            <person name="Koga R."/>
            <person name="Moriyama M."/>
            <person name="Nozaki T."/>
            <person name="Fukatsu T."/>
        </authorList>
    </citation>
    <scope>NUCLEOTIDE SEQUENCE</scope>
    <source>
        <strain evidence="10">Kw-01</strain>
    </source>
</reference>
<dbReference type="GO" id="GO:0046655">
    <property type="term" value="P:folic acid metabolic process"/>
    <property type="evidence" value="ECO:0007669"/>
    <property type="project" value="TreeGrafter"/>
</dbReference>
<evidence type="ECO:0000259" key="9">
    <source>
        <dbReference type="PROSITE" id="PS51330"/>
    </source>
</evidence>
<dbReference type="EMBL" id="AP028961">
    <property type="protein sequence ID" value="BET44789.1"/>
    <property type="molecule type" value="Genomic_DNA"/>
</dbReference>
<dbReference type="GO" id="GO:0046654">
    <property type="term" value="P:tetrahydrofolate biosynthetic process"/>
    <property type="evidence" value="ECO:0007669"/>
    <property type="project" value="InterPro"/>
</dbReference>
<evidence type="ECO:0000256" key="2">
    <source>
        <dbReference type="ARBA" id="ARBA00009539"/>
    </source>
</evidence>
<dbReference type="SUPFAM" id="SSF53597">
    <property type="entry name" value="Dihydrofolate reductase-like"/>
    <property type="match status" value="1"/>
</dbReference>
<dbReference type="Gene3D" id="3.40.430.10">
    <property type="entry name" value="Dihydrofolate Reductase, subunit A"/>
    <property type="match status" value="1"/>
</dbReference>
<dbReference type="Pfam" id="PF00186">
    <property type="entry name" value="DHFR_1"/>
    <property type="match status" value="1"/>
</dbReference>
<gene>
    <name evidence="10" type="primary">folA</name>
    <name evidence="10" type="ORF">ACHINZ_4610</name>
</gene>
<dbReference type="InterPro" id="IPR024072">
    <property type="entry name" value="DHFR-like_dom_sf"/>
</dbReference>
<organism evidence="10">
    <name type="scientific">Candidatus Aschnera chinzeii</name>
    <dbReference type="NCBI Taxonomy" id="1485666"/>
    <lineage>
        <taxon>Bacteria</taxon>
        <taxon>Pseudomonadati</taxon>
        <taxon>Pseudomonadota</taxon>
        <taxon>Gammaproteobacteria</taxon>
        <taxon>Enterobacterales</taxon>
        <taxon>Enterobacteriaceae</taxon>
        <taxon>Candidatus Aschnera</taxon>
    </lineage>
</organism>
<keyword evidence="5 8" id="KW-0521">NADP</keyword>
<dbReference type="PANTHER" id="PTHR48069:SF3">
    <property type="entry name" value="DIHYDROFOLATE REDUCTASE"/>
    <property type="match status" value="1"/>
</dbReference>
<comment type="catalytic activity">
    <reaction evidence="8">
        <text>(6S)-5,6,7,8-tetrahydrofolate + NADP(+) = 7,8-dihydrofolate + NADPH + H(+)</text>
        <dbReference type="Rhea" id="RHEA:15009"/>
        <dbReference type="ChEBI" id="CHEBI:15378"/>
        <dbReference type="ChEBI" id="CHEBI:57451"/>
        <dbReference type="ChEBI" id="CHEBI:57453"/>
        <dbReference type="ChEBI" id="CHEBI:57783"/>
        <dbReference type="ChEBI" id="CHEBI:58349"/>
        <dbReference type="EC" id="1.5.1.3"/>
    </reaction>
</comment>
<dbReference type="InterPro" id="IPR001796">
    <property type="entry name" value="DHFR_dom"/>
</dbReference>
<keyword evidence="6 8" id="KW-0560">Oxidoreductase</keyword>
<dbReference type="PIRSF" id="PIRSF000194">
    <property type="entry name" value="DHFR"/>
    <property type="match status" value="1"/>
</dbReference>
<dbReference type="GO" id="GO:0006730">
    <property type="term" value="P:one-carbon metabolic process"/>
    <property type="evidence" value="ECO:0007669"/>
    <property type="project" value="UniProtKB-KW"/>
</dbReference>
<evidence type="ECO:0000256" key="4">
    <source>
        <dbReference type="ARBA" id="ARBA00022563"/>
    </source>
</evidence>
<reference evidence="10" key="2">
    <citation type="submission" date="2023-10" db="EMBL/GenBank/DDBJ databases">
        <authorList>
            <person name="Koga R."/>
            <person name="Fukatsu T."/>
        </authorList>
    </citation>
    <scope>NUCLEOTIDE SEQUENCE</scope>
    <source>
        <strain evidence="10">Kw-01</strain>
    </source>
</reference>
<dbReference type="AlphaFoldDB" id="A0AAT9G503"/>
<comment type="function">
    <text evidence="7 8">Key enzyme in folate metabolism. Catalyzes an essential reaction for de novo glycine and purine synthesis, and for DNA precursor synthesis.</text>
</comment>
<comment type="pathway">
    <text evidence="1 8">Cofactor biosynthesis; tetrahydrofolate biosynthesis; 5,6,7,8-tetrahydrofolate from 7,8-dihydrofolate: step 1/1.</text>
</comment>
<keyword evidence="4 8" id="KW-0554">One-carbon metabolism</keyword>
<evidence type="ECO:0000256" key="6">
    <source>
        <dbReference type="ARBA" id="ARBA00023002"/>
    </source>
</evidence>
<feature type="domain" description="DHFR" evidence="9">
    <location>
        <begin position="2"/>
        <end position="160"/>
    </location>
</feature>
<dbReference type="PRINTS" id="PR00070">
    <property type="entry name" value="DHFR"/>
</dbReference>
<proteinExistence type="inferred from homology"/>
<dbReference type="PROSITE" id="PS51330">
    <property type="entry name" value="DHFR_2"/>
    <property type="match status" value="1"/>
</dbReference>
<dbReference type="EC" id="1.5.1.3" evidence="3 8"/>
<dbReference type="GO" id="GO:0005829">
    <property type="term" value="C:cytosol"/>
    <property type="evidence" value="ECO:0007669"/>
    <property type="project" value="TreeGrafter"/>
</dbReference>
<dbReference type="NCBIfam" id="NF008037">
    <property type="entry name" value="PRK10769.1"/>
    <property type="match status" value="1"/>
</dbReference>
<protein>
    <recommendedName>
        <fullName evidence="3 8">Dihydrofolate reductase</fullName>
        <ecNumber evidence="3 8">1.5.1.3</ecNumber>
    </recommendedName>
</protein>
<accession>A0AAT9G503</accession>
<evidence type="ECO:0000256" key="3">
    <source>
        <dbReference type="ARBA" id="ARBA00012856"/>
    </source>
</evidence>
<dbReference type="PANTHER" id="PTHR48069">
    <property type="entry name" value="DIHYDROFOLATE REDUCTASE"/>
    <property type="match status" value="1"/>
</dbReference>
<evidence type="ECO:0000256" key="7">
    <source>
        <dbReference type="ARBA" id="ARBA00025067"/>
    </source>
</evidence>
<dbReference type="CDD" id="cd00209">
    <property type="entry name" value="DHFR"/>
    <property type="match status" value="1"/>
</dbReference>
<dbReference type="GO" id="GO:0046452">
    <property type="term" value="P:dihydrofolate metabolic process"/>
    <property type="evidence" value="ECO:0007669"/>
    <property type="project" value="TreeGrafter"/>
</dbReference>
<dbReference type="InterPro" id="IPR012259">
    <property type="entry name" value="DHFR"/>
</dbReference>
<evidence type="ECO:0000256" key="8">
    <source>
        <dbReference type="PIRNR" id="PIRNR000194"/>
    </source>
</evidence>
<name>A0AAT9G503_9ENTR</name>
<dbReference type="GO" id="GO:0004146">
    <property type="term" value="F:dihydrofolate reductase activity"/>
    <property type="evidence" value="ECO:0007669"/>
    <property type="project" value="UniProtKB-EC"/>
</dbReference>
<comment type="similarity">
    <text evidence="2 8">Belongs to the dihydrofolate reductase family.</text>
</comment>
<evidence type="ECO:0000256" key="5">
    <source>
        <dbReference type="ARBA" id="ARBA00022857"/>
    </source>
</evidence>